<keyword evidence="1" id="KW-1133">Transmembrane helix</keyword>
<protein>
    <recommendedName>
        <fullName evidence="4">Transmembrane protein</fullName>
    </recommendedName>
</protein>
<keyword evidence="3" id="KW-1185">Reference proteome</keyword>
<evidence type="ECO:0000313" key="2">
    <source>
        <dbReference type="EMBL" id="PWE54584.1"/>
    </source>
</evidence>
<dbReference type="Proteomes" id="UP000245252">
    <property type="component" value="Unassembled WGS sequence"/>
</dbReference>
<reference evidence="2 3" key="1">
    <citation type="submission" date="2018-05" db="EMBL/GenBank/DDBJ databases">
        <title>The draft genome of strain NS-104.</title>
        <authorList>
            <person name="Hang P."/>
            <person name="Jiang J."/>
        </authorList>
    </citation>
    <scope>NUCLEOTIDE SEQUENCE [LARGE SCALE GENOMIC DNA]</scope>
    <source>
        <strain evidence="2 3">NS-104</strain>
    </source>
</reference>
<organism evidence="2 3">
    <name type="scientific">Metarhizobium album</name>
    <dbReference type="NCBI Taxonomy" id="2182425"/>
    <lineage>
        <taxon>Bacteria</taxon>
        <taxon>Pseudomonadati</taxon>
        <taxon>Pseudomonadota</taxon>
        <taxon>Alphaproteobacteria</taxon>
        <taxon>Hyphomicrobiales</taxon>
        <taxon>Rhizobiaceae</taxon>
        <taxon>Metarhizobium</taxon>
    </lineage>
</organism>
<name>A0A2U2DMN4_9HYPH</name>
<dbReference type="RefSeq" id="WP_109459806.1">
    <property type="nucleotide sequence ID" value="NZ_QFBC01000009.1"/>
</dbReference>
<feature type="transmembrane region" description="Helical" evidence="1">
    <location>
        <begin position="7"/>
        <end position="29"/>
    </location>
</feature>
<evidence type="ECO:0000256" key="1">
    <source>
        <dbReference type="SAM" id="Phobius"/>
    </source>
</evidence>
<feature type="transmembrane region" description="Helical" evidence="1">
    <location>
        <begin position="78"/>
        <end position="94"/>
    </location>
</feature>
<dbReference type="AlphaFoldDB" id="A0A2U2DMN4"/>
<keyword evidence="1" id="KW-0472">Membrane</keyword>
<evidence type="ECO:0008006" key="4">
    <source>
        <dbReference type="Google" id="ProtNLM"/>
    </source>
</evidence>
<evidence type="ECO:0000313" key="3">
    <source>
        <dbReference type="Proteomes" id="UP000245252"/>
    </source>
</evidence>
<proteinExistence type="predicted"/>
<comment type="caution">
    <text evidence="2">The sequence shown here is derived from an EMBL/GenBank/DDBJ whole genome shotgun (WGS) entry which is preliminary data.</text>
</comment>
<dbReference type="OrthoDB" id="8101315at2"/>
<dbReference type="EMBL" id="QFBC01000009">
    <property type="protein sequence ID" value="PWE54584.1"/>
    <property type="molecule type" value="Genomic_DNA"/>
</dbReference>
<accession>A0A2U2DMN4</accession>
<sequence length="99" mass="10498">MTSSARLSHYAVAAAGGSLALLSLGWWWLIFSKVVEADYLTVRQAVTCIAGASDLCALAQALCTDDHLYGIRWYAPEAFWAAAAILVAGVLLSARPARA</sequence>
<keyword evidence="1" id="KW-0812">Transmembrane</keyword>
<gene>
    <name evidence="2" type="ORF">DEM27_18840</name>
</gene>